<comment type="similarity">
    <text evidence="1 3">Belongs to the UPF0165 family.</text>
</comment>
<dbReference type="InterPro" id="IPR008203">
    <property type="entry name" value="AF2212-like"/>
</dbReference>
<reference evidence="4 5" key="1">
    <citation type="submission" date="2011-09" db="EMBL/GenBank/DDBJ databases">
        <title>The draft genome of Methanotorris formicicus Mc-S-70.</title>
        <authorList>
            <consortium name="US DOE Joint Genome Institute (JGI-PGF)"/>
            <person name="Lucas S."/>
            <person name="Han J."/>
            <person name="Lapidus A."/>
            <person name="Cheng J.-F."/>
            <person name="Goodwin L."/>
            <person name="Pitluck S."/>
            <person name="Peters L."/>
            <person name="Land M.L."/>
            <person name="Hauser L."/>
            <person name="Sieprawska-Lupa M."/>
            <person name="Takai K."/>
            <person name="Miyazaki J."/>
            <person name="Whitman W."/>
            <person name="Woyke T.J."/>
        </authorList>
    </citation>
    <scope>NUCLEOTIDE SEQUENCE [LARGE SCALE GENOMIC DNA]</scope>
    <source>
        <strain evidence="4 5">Mc-S-70</strain>
    </source>
</reference>
<evidence type="ECO:0000313" key="4">
    <source>
        <dbReference type="EMBL" id="EHP89170.1"/>
    </source>
</evidence>
<comment type="function">
    <text evidence="3">Antitoxin component of a type II toxin-antitoxin (TA) system.</text>
</comment>
<dbReference type="Gene3D" id="4.10.1150.10">
    <property type="entry name" value="AF2212/PG0164-like"/>
    <property type="match status" value="1"/>
</dbReference>
<accession>H1KWQ5</accession>
<dbReference type="STRING" id="647171.MetfoDRAFT_0228"/>
<keyword evidence="5" id="KW-1185">Reference proteome</keyword>
<dbReference type="AlphaFoldDB" id="H1KWQ5"/>
<dbReference type="Proteomes" id="UP000003706">
    <property type="component" value="Unassembled WGS sequence"/>
</dbReference>
<evidence type="ECO:0000256" key="3">
    <source>
        <dbReference type="RuleBase" id="RU368051"/>
    </source>
</evidence>
<keyword evidence="2 3" id="KW-1277">Toxin-antitoxin system</keyword>
<dbReference type="SUPFAM" id="SSF141694">
    <property type="entry name" value="AF2212/PG0164-like"/>
    <property type="match status" value="1"/>
</dbReference>
<protein>
    <recommendedName>
        <fullName evidence="3">Antitoxin</fullName>
    </recommendedName>
</protein>
<gene>
    <name evidence="4" type="ORF">MetfoDRAFT_0228</name>
</gene>
<proteinExistence type="inferred from homology"/>
<dbReference type="Pfam" id="PF01954">
    <property type="entry name" value="AF2212-like"/>
    <property type="match status" value="1"/>
</dbReference>
<evidence type="ECO:0000313" key="5">
    <source>
        <dbReference type="Proteomes" id="UP000003706"/>
    </source>
</evidence>
<evidence type="ECO:0000256" key="2">
    <source>
        <dbReference type="ARBA" id="ARBA00022649"/>
    </source>
</evidence>
<dbReference type="InterPro" id="IPR024069">
    <property type="entry name" value="AF2212-like_dom_sf"/>
</dbReference>
<organism evidence="4 5">
    <name type="scientific">Methanotorris formicicus Mc-S-70</name>
    <dbReference type="NCBI Taxonomy" id="647171"/>
    <lineage>
        <taxon>Archaea</taxon>
        <taxon>Methanobacteriati</taxon>
        <taxon>Methanobacteriota</taxon>
        <taxon>Methanomada group</taxon>
        <taxon>Methanococci</taxon>
        <taxon>Methanococcales</taxon>
        <taxon>Methanocaldococcaceae</taxon>
        <taxon>Methanotorris</taxon>
    </lineage>
</organism>
<dbReference type="EMBL" id="AGJL01000003">
    <property type="protein sequence ID" value="EHP89170.1"/>
    <property type="molecule type" value="Genomic_DNA"/>
</dbReference>
<evidence type="ECO:0000256" key="1">
    <source>
        <dbReference type="ARBA" id="ARBA00006615"/>
    </source>
</evidence>
<comment type="caution">
    <text evidence="4">The sequence shown here is derived from an EMBL/GenBank/DDBJ whole genome shotgun (WGS) entry which is preliminary data.</text>
</comment>
<name>H1KWQ5_9EURY</name>
<sequence>MEIVVDAIYENGILKLKKGLNLPNGCKVKVKITPKKISEKTYGILKLTDEEIKEIIEEIENGEQ</sequence>
<dbReference type="RefSeq" id="WP_007043674.1">
    <property type="nucleotide sequence ID" value="NZ_AGJL01000003.1"/>
</dbReference>